<accession>A0A8T0H5Z2</accession>
<evidence type="ECO:0000256" key="1">
    <source>
        <dbReference type="SAM" id="MobiDB-lite"/>
    </source>
</evidence>
<feature type="compositionally biased region" description="Low complexity" evidence="1">
    <location>
        <begin position="38"/>
        <end position="48"/>
    </location>
</feature>
<evidence type="ECO:0000313" key="3">
    <source>
        <dbReference type="Proteomes" id="UP000822688"/>
    </source>
</evidence>
<protein>
    <submittedName>
        <fullName evidence="2">Uncharacterized protein</fullName>
    </submittedName>
</protein>
<proteinExistence type="predicted"/>
<reference evidence="2" key="1">
    <citation type="submission" date="2020-06" db="EMBL/GenBank/DDBJ databases">
        <title>WGS assembly of Ceratodon purpureus strain R40.</title>
        <authorList>
            <person name="Carey S.B."/>
            <person name="Jenkins J."/>
            <person name="Shu S."/>
            <person name="Lovell J.T."/>
            <person name="Sreedasyam A."/>
            <person name="Maumus F."/>
            <person name="Tiley G.P."/>
            <person name="Fernandez-Pozo N."/>
            <person name="Barry K."/>
            <person name="Chen C."/>
            <person name="Wang M."/>
            <person name="Lipzen A."/>
            <person name="Daum C."/>
            <person name="Saski C.A."/>
            <person name="Payton A.C."/>
            <person name="Mcbreen J.C."/>
            <person name="Conrad R.E."/>
            <person name="Kollar L.M."/>
            <person name="Olsson S."/>
            <person name="Huttunen S."/>
            <person name="Landis J.B."/>
            <person name="Wickett N.J."/>
            <person name="Johnson M.G."/>
            <person name="Rensing S.A."/>
            <person name="Grimwood J."/>
            <person name="Schmutz J."/>
            <person name="Mcdaniel S.F."/>
        </authorList>
    </citation>
    <scope>NUCLEOTIDE SEQUENCE</scope>
    <source>
        <strain evidence="2">R40</strain>
    </source>
</reference>
<sequence length="111" mass="11993">MIPFDISLSSHKFRSNPFPPPEARQLSTPASNPAFHVSSTSNDRSIPSSNSSFALTIASAFETLCTLAPFFLDSLLSSLGAFLLRTSATRFDVLPTPFAAAMAKLHNFTLQ</sequence>
<dbReference type="AlphaFoldDB" id="A0A8T0H5Z2"/>
<gene>
    <name evidence="2" type="ORF">KC19_7G080200</name>
</gene>
<name>A0A8T0H5Z2_CERPU</name>
<keyword evidence="3" id="KW-1185">Reference proteome</keyword>
<organism evidence="2 3">
    <name type="scientific">Ceratodon purpureus</name>
    <name type="common">Fire moss</name>
    <name type="synonym">Dicranum purpureum</name>
    <dbReference type="NCBI Taxonomy" id="3225"/>
    <lineage>
        <taxon>Eukaryota</taxon>
        <taxon>Viridiplantae</taxon>
        <taxon>Streptophyta</taxon>
        <taxon>Embryophyta</taxon>
        <taxon>Bryophyta</taxon>
        <taxon>Bryophytina</taxon>
        <taxon>Bryopsida</taxon>
        <taxon>Dicranidae</taxon>
        <taxon>Pseudoditrichales</taxon>
        <taxon>Ditrichaceae</taxon>
        <taxon>Ceratodon</taxon>
    </lineage>
</organism>
<comment type="caution">
    <text evidence="2">The sequence shown here is derived from an EMBL/GenBank/DDBJ whole genome shotgun (WGS) entry which is preliminary data.</text>
</comment>
<dbReference type="EMBL" id="CM026428">
    <property type="protein sequence ID" value="KAG0566670.1"/>
    <property type="molecule type" value="Genomic_DNA"/>
</dbReference>
<dbReference type="Proteomes" id="UP000822688">
    <property type="component" value="Chromosome 7"/>
</dbReference>
<feature type="region of interest" description="Disordered" evidence="1">
    <location>
        <begin position="1"/>
        <end position="48"/>
    </location>
</feature>
<evidence type="ECO:0000313" key="2">
    <source>
        <dbReference type="EMBL" id="KAG0566670.1"/>
    </source>
</evidence>